<evidence type="ECO:0000313" key="2">
    <source>
        <dbReference type="Proteomes" id="UP001151529"/>
    </source>
</evidence>
<proteinExistence type="predicted"/>
<evidence type="ECO:0000313" key="1">
    <source>
        <dbReference type="EMBL" id="KAJ6678164.1"/>
    </source>
</evidence>
<protein>
    <submittedName>
        <fullName evidence="1">Uncharacterized protein</fullName>
    </submittedName>
</protein>
<dbReference type="AlphaFoldDB" id="A0A9Q0NYL0"/>
<dbReference type="Proteomes" id="UP001151529">
    <property type="component" value="Chromosome 7"/>
</dbReference>
<keyword evidence="2" id="KW-1185">Reference proteome</keyword>
<gene>
    <name evidence="1" type="ORF">OIU85_008726</name>
</gene>
<dbReference type="EMBL" id="JAPFFL010000014">
    <property type="protein sequence ID" value="KAJ6678164.1"/>
    <property type="molecule type" value="Genomic_DNA"/>
</dbReference>
<name>A0A9Q0NYL0_SALVM</name>
<dbReference type="OrthoDB" id="1716903at2759"/>
<reference evidence="1" key="1">
    <citation type="submission" date="2022-11" db="EMBL/GenBank/DDBJ databases">
        <authorList>
            <person name="Hyden B.L."/>
            <person name="Feng K."/>
            <person name="Yates T."/>
            <person name="Jawdy S."/>
            <person name="Smart L.B."/>
            <person name="Muchero W."/>
        </authorList>
    </citation>
    <scope>NUCLEOTIDE SEQUENCE</scope>
    <source>
        <tissue evidence="1">Shoot tip</tissue>
    </source>
</reference>
<feature type="non-terminal residue" evidence="1">
    <location>
        <position position="71"/>
    </location>
</feature>
<accession>A0A9Q0NYL0</accession>
<sequence>MCASCPPSFSFRLRILPTSHVLPGGKNGAAPALRPLNLEDFIQSKAKVGPSVSFDAASMNELRKWNEQYGE</sequence>
<comment type="caution">
    <text evidence="1">The sequence shown here is derived from an EMBL/GenBank/DDBJ whole genome shotgun (WGS) entry which is preliminary data.</text>
</comment>
<organism evidence="1 2">
    <name type="scientific">Salix viminalis</name>
    <name type="common">Common osier</name>
    <name type="synonym">Basket willow</name>
    <dbReference type="NCBI Taxonomy" id="40686"/>
    <lineage>
        <taxon>Eukaryota</taxon>
        <taxon>Viridiplantae</taxon>
        <taxon>Streptophyta</taxon>
        <taxon>Embryophyta</taxon>
        <taxon>Tracheophyta</taxon>
        <taxon>Spermatophyta</taxon>
        <taxon>Magnoliopsida</taxon>
        <taxon>eudicotyledons</taxon>
        <taxon>Gunneridae</taxon>
        <taxon>Pentapetalae</taxon>
        <taxon>rosids</taxon>
        <taxon>fabids</taxon>
        <taxon>Malpighiales</taxon>
        <taxon>Salicaceae</taxon>
        <taxon>Saliceae</taxon>
        <taxon>Salix</taxon>
    </lineage>
</organism>
<reference evidence="1" key="2">
    <citation type="journal article" date="2023" name="Int. J. Mol. Sci.">
        <title>De Novo Assembly and Annotation of 11 Diverse Shrub Willow (Salix) Genomes Reveals Novel Gene Organization in Sex-Linked Regions.</title>
        <authorList>
            <person name="Hyden B."/>
            <person name="Feng K."/>
            <person name="Yates T.B."/>
            <person name="Jawdy S."/>
            <person name="Cereghino C."/>
            <person name="Smart L.B."/>
            <person name="Muchero W."/>
        </authorList>
    </citation>
    <scope>NUCLEOTIDE SEQUENCE [LARGE SCALE GENOMIC DNA]</scope>
    <source>
        <tissue evidence="1">Shoot tip</tissue>
    </source>
</reference>